<name>A0A4Y8AVV4_9FLAO</name>
<dbReference type="InterPro" id="IPR036451">
    <property type="entry name" value="CblAdoTrfase-like_sf"/>
</dbReference>
<keyword evidence="1 5" id="KW-0808">Transferase</keyword>
<dbReference type="GO" id="GO:0005524">
    <property type="term" value="F:ATP binding"/>
    <property type="evidence" value="ECO:0007669"/>
    <property type="project" value="UniProtKB-KW"/>
</dbReference>
<dbReference type="Proteomes" id="UP000298517">
    <property type="component" value="Unassembled WGS sequence"/>
</dbReference>
<accession>A0A4Y8AVV4</accession>
<evidence type="ECO:0000256" key="2">
    <source>
        <dbReference type="ARBA" id="ARBA00022741"/>
    </source>
</evidence>
<dbReference type="GO" id="GO:0016740">
    <property type="term" value="F:transferase activity"/>
    <property type="evidence" value="ECO:0007669"/>
    <property type="project" value="UniProtKB-KW"/>
</dbReference>
<keyword evidence="3" id="KW-0067">ATP-binding</keyword>
<evidence type="ECO:0000259" key="4">
    <source>
        <dbReference type="Pfam" id="PF01923"/>
    </source>
</evidence>
<dbReference type="InterPro" id="IPR016030">
    <property type="entry name" value="CblAdoTrfase-like"/>
</dbReference>
<dbReference type="AlphaFoldDB" id="A0A4Y8AVV4"/>
<evidence type="ECO:0000313" key="5">
    <source>
        <dbReference type="EMBL" id="TEW76657.1"/>
    </source>
</evidence>
<dbReference type="Gene3D" id="1.20.1200.10">
    <property type="entry name" value="Cobalamin adenosyltransferase-like"/>
    <property type="match status" value="1"/>
</dbReference>
<dbReference type="EMBL" id="SNQI01000001">
    <property type="protein sequence ID" value="TEW76657.1"/>
    <property type="molecule type" value="Genomic_DNA"/>
</dbReference>
<keyword evidence="2" id="KW-0547">Nucleotide-binding</keyword>
<gene>
    <name evidence="5" type="ORF">E2488_02075</name>
</gene>
<evidence type="ECO:0000256" key="1">
    <source>
        <dbReference type="ARBA" id="ARBA00022679"/>
    </source>
</evidence>
<dbReference type="SUPFAM" id="SSF89028">
    <property type="entry name" value="Cobalamin adenosyltransferase-like"/>
    <property type="match status" value="1"/>
</dbReference>
<proteinExistence type="predicted"/>
<keyword evidence="6" id="KW-1185">Reference proteome</keyword>
<comment type="caution">
    <text evidence="5">The sequence shown here is derived from an EMBL/GenBank/DDBJ whole genome shotgun (WGS) entry which is preliminary data.</text>
</comment>
<reference evidence="5 6" key="1">
    <citation type="journal article" date="2011" name="J. Microbiol.">
        <title>Gramella jeungdoensis sp. nov., isolated from a solar saltern in Korea.</title>
        <authorList>
            <person name="Joung Y."/>
            <person name="Kim H."/>
            <person name="Jang T."/>
            <person name="Ahn T.S."/>
            <person name="Joh K."/>
        </authorList>
    </citation>
    <scope>NUCLEOTIDE SEQUENCE [LARGE SCALE GENOMIC DNA]</scope>
    <source>
        <strain evidence="5 6">KCTC 23123</strain>
    </source>
</reference>
<organism evidence="5 6">
    <name type="scientific">Gramella jeungdoensis</name>
    <dbReference type="NCBI Taxonomy" id="708091"/>
    <lineage>
        <taxon>Bacteria</taxon>
        <taxon>Pseudomonadati</taxon>
        <taxon>Bacteroidota</taxon>
        <taxon>Flavobacteriia</taxon>
        <taxon>Flavobacteriales</taxon>
        <taxon>Flavobacteriaceae</taxon>
        <taxon>Christiangramia</taxon>
    </lineage>
</organism>
<evidence type="ECO:0000313" key="6">
    <source>
        <dbReference type="Proteomes" id="UP000298517"/>
    </source>
</evidence>
<feature type="domain" description="Cobalamin adenosyltransferase-like" evidence="4">
    <location>
        <begin position="50"/>
        <end position="169"/>
    </location>
</feature>
<dbReference type="Pfam" id="PF01923">
    <property type="entry name" value="Cob_adeno_trans"/>
    <property type="match status" value="1"/>
</dbReference>
<sequence>MLMKKLRPKSNIDELCYPYIYEDSLLCDYEILTDDLTRMVGWAINDLGNLRQQYSENIELQTLENQINWILPLCFHLNGSIRGKLAITEEDHQQLLENYRSLKNITKNAISGFVLPGGVSPVGVLNKCSSMCKQAIRLMVKIHNEEQIEVSEILPKFANLLCNYFFSATILINQVTGYKETPFKSKSYK</sequence>
<protein>
    <submittedName>
        <fullName evidence="5">Cobalamin adenosyltransferase</fullName>
    </submittedName>
</protein>
<evidence type="ECO:0000256" key="3">
    <source>
        <dbReference type="ARBA" id="ARBA00022840"/>
    </source>
</evidence>